<evidence type="ECO:0000259" key="1">
    <source>
        <dbReference type="Pfam" id="PF01323"/>
    </source>
</evidence>
<evidence type="ECO:0000313" key="3">
    <source>
        <dbReference type="Proteomes" id="UP000663651"/>
    </source>
</evidence>
<protein>
    <submittedName>
        <fullName evidence="2">DsbA family protein</fullName>
    </submittedName>
</protein>
<dbReference type="EMBL" id="CP071382">
    <property type="protein sequence ID" value="QSV46989.1"/>
    <property type="molecule type" value="Genomic_DNA"/>
</dbReference>
<dbReference type="Pfam" id="PF01323">
    <property type="entry name" value="DSBA"/>
    <property type="match status" value="1"/>
</dbReference>
<reference evidence="2 3" key="1">
    <citation type="submission" date="2021-03" db="EMBL/GenBank/DDBJ databases">
        <title>Geobacter metallireducens gen. nov. sp. nov., a microorganism capable of coupling the complete oxidation of organic compounds to the reduction of iron and other metals.</title>
        <authorList>
            <person name="Li Y."/>
        </authorList>
    </citation>
    <scope>NUCLEOTIDE SEQUENCE [LARGE SCALE GENOMIC DNA]</scope>
    <source>
        <strain evidence="2 3">Jerry-YX</strain>
    </source>
</reference>
<name>A0ABX7Q6B2_9BACT</name>
<dbReference type="InterPro" id="IPR001853">
    <property type="entry name" value="DSBA-like_thioredoxin_dom"/>
</dbReference>
<dbReference type="PANTHER" id="PTHR13887:SF41">
    <property type="entry name" value="THIOREDOXIN SUPERFAMILY PROTEIN"/>
    <property type="match status" value="1"/>
</dbReference>
<dbReference type="PANTHER" id="PTHR13887">
    <property type="entry name" value="GLUTATHIONE S-TRANSFERASE KAPPA"/>
    <property type="match status" value="1"/>
</dbReference>
<gene>
    <name evidence="2" type="ORF">JZM60_06915</name>
</gene>
<sequence length="181" mass="20327">MRTDRLVKEYGIQIRWSCFPLHPETPLEGRELAELFAGREAMIRDMQARLQQVAAAEGLPLTTRSRTYNSRLAQELGKWAEDQGRGEQFHHAVYRAYFVDGVNIAQRDELVRIAVTAGLAADEAQAVLAERSYAAAVDADWQRSRDLRITAVPAHLFEGKRLIGFTGYEDFVKLIGNPAAP</sequence>
<evidence type="ECO:0000313" key="2">
    <source>
        <dbReference type="EMBL" id="QSV46989.1"/>
    </source>
</evidence>
<dbReference type="Gene3D" id="3.40.30.10">
    <property type="entry name" value="Glutaredoxin"/>
    <property type="match status" value="1"/>
</dbReference>
<dbReference type="InterPro" id="IPR036249">
    <property type="entry name" value="Thioredoxin-like_sf"/>
</dbReference>
<dbReference type="SUPFAM" id="SSF52833">
    <property type="entry name" value="Thioredoxin-like"/>
    <property type="match status" value="1"/>
</dbReference>
<proteinExistence type="predicted"/>
<keyword evidence="3" id="KW-1185">Reference proteome</keyword>
<dbReference type="Proteomes" id="UP000663651">
    <property type="component" value="Chromosome"/>
</dbReference>
<accession>A0ABX7Q6B2</accession>
<organism evidence="2 3">
    <name type="scientific">Geobacter benzoatilyticus</name>
    <dbReference type="NCBI Taxonomy" id="2815309"/>
    <lineage>
        <taxon>Bacteria</taxon>
        <taxon>Pseudomonadati</taxon>
        <taxon>Thermodesulfobacteriota</taxon>
        <taxon>Desulfuromonadia</taxon>
        <taxon>Geobacterales</taxon>
        <taxon>Geobacteraceae</taxon>
        <taxon>Geobacter</taxon>
    </lineage>
</organism>
<feature type="domain" description="DSBA-like thioredoxin" evidence="1">
    <location>
        <begin position="3"/>
        <end position="175"/>
    </location>
</feature>